<dbReference type="RefSeq" id="WP_126382139.1">
    <property type="nucleotide sequence ID" value="NZ_LR134350.1"/>
</dbReference>
<accession>A0A448HFQ0</accession>
<proteinExistence type="predicted"/>
<dbReference type="InterPro" id="IPR007061">
    <property type="entry name" value="MST-like"/>
</dbReference>
<dbReference type="Pfam" id="PF04978">
    <property type="entry name" value="MST"/>
    <property type="match status" value="1"/>
</dbReference>
<dbReference type="KEGG" id="ahw:NCTC11636_00972"/>
<protein>
    <submittedName>
        <fullName evidence="1">Protein of uncharacterized function (DUF664)</fullName>
    </submittedName>
</protein>
<dbReference type="InterPro" id="IPR034660">
    <property type="entry name" value="DinB/YfiT-like"/>
</dbReference>
<dbReference type="OrthoDB" id="2363925at2"/>
<evidence type="ECO:0000313" key="1">
    <source>
        <dbReference type="EMBL" id="VEG27326.1"/>
    </source>
</evidence>
<gene>
    <name evidence="1" type="ORF">NCTC11636_00972</name>
</gene>
<organism evidence="1 2">
    <name type="scientific">Actinomyces howellii</name>
    <dbReference type="NCBI Taxonomy" id="52771"/>
    <lineage>
        <taxon>Bacteria</taxon>
        <taxon>Bacillati</taxon>
        <taxon>Actinomycetota</taxon>
        <taxon>Actinomycetes</taxon>
        <taxon>Actinomycetales</taxon>
        <taxon>Actinomycetaceae</taxon>
        <taxon>Actinomyces</taxon>
    </lineage>
</organism>
<dbReference type="Proteomes" id="UP000266895">
    <property type="component" value="Chromosome"/>
</dbReference>
<keyword evidence="2" id="KW-1185">Reference proteome</keyword>
<name>A0A448HFQ0_9ACTO</name>
<reference evidence="1 2" key="1">
    <citation type="submission" date="2018-12" db="EMBL/GenBank/DDBJ databases">
        <authorList>
            <consortium name="Pathogen Informatics"/>
        </authorList>
    </citation>
    <scope>NUCLEOTIDE SEQUENCE [LARGE SCALE GENOMIC DNA]</scope>
    <source>
        <strain evidence="1 2">NCTC11636</strain>
    </source>
</reference>
<dbReference type="AlphaFoldDB" id="A0A448HFQ0"/>
<sequence>MTRDDAPPSTLSFLSVLSSGLDRSRERFDRALEGVGAEQASSRPVDALAPRVDSLAWLVWHSARAIDLQVSALAGTEPLWTSAGFARRFALPLPDTTEDWRHSPAESAQVRVEDTGLLTEYLDAAYALLRDYLTALDPESLDDVVDRSWDPPVTRGVRLASIIDDAAQHSGQAVWARRLLGLEG</sequence>
<evidence type="ECO:0000313" key="2">
    <source>
        <dbReference type="Proteomes" id="UP000266895"/>
    </source>
</evidence>
<dbReference type="EMBL" id="LR134350">
    <property type="protein sequence ID" value="VEG27326.1"/>
    <property type="molecule type" value="Genomic_DNA"/>
</dbReference>
<dbReference type="SUPFAM" id="SSF109854">
    <property type="entry name" value="DinB/YfiT-like putative metalloenzymes"/>
    <property type="match status" value="1"/>
</dbReference>
<dbReference type="Gene3D" id="1.20.120.450">
    <property type="entry name" value="dinb family like domain"/>
    <property type="match status" value="1"/>
</dbReference>